<evidence type="ECO:0000256" key="1">
    <source>
        <dbReference type="ARBA" id="ARBA00022603"/>
    </source>
</evidence>
<feature type="domain" description="O-methyltransferase C-terminal" evidence="5">
    <location>
        <begin position="109"/>
        <end position="297"/>
    </location>
</feature>
<dbReference type="Proteomes" id="UP000800200">
    <property type="component" value="Unassembled WGS sequence"/>
</dbReference>
<dbReference type="InterPro" id="IPR029063">
    <property type="entry name" value="SAM-dependent_MTases_sf"/>
</dbReference>
<evidence type="ECO:0000313" key="7">
    <source>
        <dbReference type="Proteomes" id="UP000800200"/>
    </source>
</evidence>
<gene>
    <name evidence="6" type="ORF">K469DRAFT_712078</name>
</gene>
<accession>A0A6A6EPX5</accession>
<feature type="region of interest" description="Disordered" evidence="4">
    <location>
        <begin position="1"/>
        <end position="24"/>
    </location>
</feature>
<evidence type="ECO:0000256" key="3">
    <source>
        <dbReference type="ARBA" id="ARBA00022691"/>
    </source>
</evidence>
<name>A0A6A6EPX5_9PEZI</name>
<dbReference type="GO" id="GO:0008171">
    <property type="term" value="F:O-methyltransferase activity"/>
    <property type="evidence" value="ECO:0007669"/>
    <property type="project" value="InterPro"/>
</dbReference>
<proteinExistence type="predicted"/>
<dbReference type="OrthoDB" id="2410195at2759"/>
<protein>
    <submittedName>
        <fullName evidence="6">S-adenosyl-L-methionine-dependent methyltransferase</fullName>
    </submittedName>
</protein>
<evidence type="ECO:0000256" key="4">
    <source>
        <dbReference type="SAM" id="MobiDB-lite"/>
    </source>
</evidence>
<dbReference type="EMBL" id="ML994613">
    <property type="protein sequence ID" value="KAF2193341.1"/>
    <property type="molecule type" value="Genomic_DNA"/>
</dbReference>
<reference evidence="6" key="1">
    <citation type="journal article" date="2020" name="Stud. Mycol.">
        <title>101 Dothideomycetes genomes: a test case for predicting lifestyles and emergence of pathogens.</title>
        <authorList>
            <person name="Haridas S."/>
            <person name="Albert R."/>
            <person name="Binder M."/>
            <person name="Bloem J."/>
            <person name="Labutti K."/>
            <person name="Salamov A."/>
            <person name="Andreopoulos B."/>
            <person name="Baker S."/>
            <person name="Barry K."/>
            <person name="Bills G."/>
            <person name="Bluhm B."/>
            <person name="Cannon C."/>
            <person name="Castanera R."/>
            <person name="Culley D."/>
            <person name="Daum C."/>
            <person name="Ezra D."/>
            <person name="Gonzalez J."/>
            <person name="Henrissat B."/>
            <person name="Kuo A."/>
            <person name="Liang C."/>
            <person name="Lipzen A."/>
            <person name="Lutzoni F."/>
            <person name="Magnuson J."/>
            <person name="Mondo S."/>
            <person name="Nolan M."/>
            <person name="Ohm R."/>
            <person name="Pangilinan J."/>
            <person name="Park H.-J."/>
            <person name="Ramirez L."/>
            <person name="Alfaro M."/>
            <person name="Sun H."/>
            <person name="Tritt A."/>
            <person name="Yoshinaga Y."/>
            <person name="Zwiers L.-H."/>
            <person name="Turgeon B."/>
            <person name="Goodwin S."/>
            <person name="Spatafora J."/>
            <person name="Crous P."/>
            <person name="Grigoriev I."/>
        </authorList>
    </citation>
    <scope>NUCLEOTIDE SEQUENCE</scope>
    <source>
        <strain evidence="6">CBS 207.26</strain>
    </source>
</reference>
<dbReference type="PROSITE" id="PS51683">
    <property type="entry name" value="SAM_OMT_II"/>
    <property type="match status" value="1"/>
</dbReference>
<dbReference type="GO" id="GO:0032259">
    <property type="term" value="P:methylation"/>
    <property type="evidence" value="ECO:0007669"/>
    <property type="project" value="UniProtKB-KW"/>
</dbReference>
<keyword evidence="7" id="KW-1185">Reference proteome</keyword>
<dbReference type="PANTHER" id="PTHR43712:SF12">
    <property type="entry name" value="STERIGMATOCYSTIN 8-O-METHYLTRANSFERASE"/>
    <property type="match status" value="1"/>
</dbReference>
<keyword evidence="2 6" id="KW-0808">Transferase</keyword>
<evidence type="ECO:0000256" key="2">
    <source>
        <dbReference type="ARBA" id="ARBA00022679"/>
    </source>
</evidence>
<dbReference type="Gene3D" id="3.40.50.150">
    <property type="entry name" value="Vaccinia Virus protein VP39"/>
    <property type="match status" value="1"/>
</dbReference>
<keyword evidence="1 6" id="KW-0489">Methyltransferase</keyword>
<dbReference type="InterPro" id="IPR001077">
    <property type="entry name" value="COMT_C"/>
</dbReference>
<dbReference type="InterPro" id="IPR016461">
    <property type="entry name" value="COMT-like"/>
</dbReference>
<dbReference type="Pfam" id="PF00891">
    <property type="entry name" value="Methyltransf_2"/>
    <property type="match status" value="1"/>
</dbReference>
<evidence type="ECO:0000313" key="6">
    <source>
        <dbReference type="EMBL" id="KAF2193341.1"/>
    </source>
</evidence>
<dbReference type="PANTHER" id="PTHR43712">
    <property type="entry name" value="PUTATIVE (AFU_ORTHOLOGUE AFUA_4G14580)-RELATED"/>
    <property type="match status" value="1"/>
</dbReference>
<sequence>MANAFPADSTASIPEIAEKSGMHPDDAETIIRHALTYRLFKQQPNGTIAHSAATRAITTVPHLHAWVIHALENMWRDAPFIVPAMEKWPGSQEVNETAFNLAQRKEGPFFKEIGKSEKSVRQFAEAMKFFLDKPAMRPEFAVEGYAWDVHAQGTVVDIGGSHGVIAFKLAERYPAMKIIVQDRPEVVASAPKPEKGQVEFQAHDFFMAQPVKEADVYFFRYIFHSWSDKYCIAILRALIPALKVESRVLIMEHIVPGPGILSPFQERPIRHFDMAMKESFNAKERSESDWKNLLGDADKRFSVVEVRRPAGSQLGIVVAEWAG</sequence>
<organism evidence="6 7">
    <name type="scientific">Zopfia rhizophila CBS 207.26</name>
    <dbReference type="NCBI Taxonomy" id="1314779"/>
    <lineage>
        <taxon>Eukaryota</taxon>
        <taxon>Fungi</taxon>
        <taxon>Dikarya</taxon>
        <taxon>Ascomycota</taxon>
        <taxon>Pezizomycotina</taxon>
        <taxon>Dothideomycetes</taxon>
        <taxon>Dothideomycetes incertae sedis</taxon>
        <taxon>Zopfiaceae</taxon>
        <taxon>Zopfia</taxon>
    </lineage>
</organism>
<dbReference type="SUPFAM" id="SSF53335">
    <property type="entry name" value="S-adenosyl-L-methionine-dependent methyltransferases"/>
    <property type="match status" value="1"/>
</dbReference>
<keyword evidence="3" id="KW-0949">S-adenosyl-L-methionine</keyword>
<dbReference type="Gene3D" id="1.10.10.10">
    <property type="entry name" value="Winged helix-like DNA-binding domain superfamily/Winged helix DNA-binding domain"/>
    <property type="match status" value="1"/>
</dbReference>
<dbReference type="InterPro" id="IPR036388">
    <property type="entry name" value="WH-like_DNA-bd_sf"/>
</dbReference>
<dbReference type="AlphaFoldDB" id="A0A6A6EPX5"/>
<evidence type="ECO:0000259" key="5">
    <source>
        <dbReference type="Pfam" id="PF00891"/>
    </source>
</evidence>